<name>K0IGL5_NITGG</name>
<dbReference type="InParanoid" id="K0IGL5"/>
<evidence type="ECO:0000256" key="1">
    <source>
        <dbReference type="ARBA" id="ARBA00008791"/>
    </source>
</evidence>
<dbReference type="InterPro" id="IPR006016">
    <property type="entry name" value="UspA"/>
</dbReference>
<dbReference type="Proteomes" id="UP000008037">
    <property type="component" value="Chromosome"/>
</dbReference>
<protein>
    <submittedName>
        <fullName evidence="3">Putative UspA domain protein</fullName>
    </submittedName>
</protein>
<dbReference type="SUPFAM" id="SSF52402">
    <property type="entry name" value="Adenine nucleotide alpha hydrolases-like"/>
    <property type="match status" value="1"/>
</dbReference>
<keyword evidence="4" id="KW-1185">Reference proteome</keyword>
<dbReference type="Gene3D" id="3.40.50.620">
    <property type="entry name" value="HUPs"/>
    <property type="match status" value="1"/>
</dbReference>
<dbReference type="BioCyc" id="CNIT1237085:G1324-2021-MONOMER"/>
<dbReference type="InterPro" id="IPR006015">
    <property type="entry name" value="Universal_stress_UspA"/>
</dbReference>
<accession>K0IGL5</accession>
<dbReference type="GeneID" id="13795886"/>
<dbReference type="PIRSF" id="PIRSF006276">
    <property type="entry name" value="UspA"/>
    <property type="match status" value="1"/>
</dbReference>
<reference evidence="3 4" key="1">
    <citation type="journal article" date="2012" name="Environ. Microbiol.">
        <title>The genome of the ammonia-oxidizing Candidatus Nitrososphaera gargensis: insights into metabolic versatility and environmental adaptations.</title>
        <authorList>
            <person name="Spang A."/>
            <person name="Poehlein A."/>
            <person name="Offre P."/>
            <person name="Zumbragel S."/>
            <person name="Haider S."/>
            <person name="Rychlik N."/>
            <person name="Nowka B."/>
            <person name="Schmeisser C."/>
            <person name="Lebedeva E.V."/>
            <person name="Rattei T."/>
            <person name="Bohm C."/>
            <person name="Schmid M."/>
            <person name="Galushko A."/>
            <person name="Hatzenpichler R."/>
            <person name="Weinmaier T."/>
            <person name="Daniel R."/>
            <person name="Schleper C."/>
            <person name="Spieck E."/>
            <person name="Streit W."/>
            <person name="Wagner M."/>
        </authorList>
    </citation>
    <scope>NUCLEOTIDE SEQUENCE [LARGE SCALE GENOMIC DNA]</scope>
    <source>
        <strain evidence="4">Ga9.2</strain>
    </source>
</reference>
<sequence length="149" mass="16182">MPSAILPKRILVPLDGSDPSFQAAKYAIKLAKMAKAEIIFMHAVVNPPYVEYKAAGLVIVRYIEEAKRHSEMWYKNLGELAAKEGVKASSETILDIASAADSIIKYAESKNVDLIVMGTHGRTGIKRFLIGSVANGVVTHAKCSVLVVR</sequence>
<evidence type="ECO:0000313" key="3">
    <source>
        <dbReference type="EMBL" id="AFU58955.1"/>
    </source>
</evidence>
<dbReference type="PANTHER" id="PTHR46268:SF6">
    <property type="entry name" value="UNIVERSAL STRESS PROTEIN UP12"/>
    <property type="match status" value="1"/>
</dbReference>
<dbReference type="PANTHER" id="PTHR46268">
    <property type="entry name" value="STRESS RESPONSE PROTEIN NHAX"/>
    <property type="match status" value="1"/>
</dbReference>
<dbReference type="HOGENOM" id="CLU_049301_11_0_2"/>
<dbReference type="InterPro" id="IPR014729">
    <property type="entry name" value="Rossmann-like_a/b/a_fold"/>
</dbReference>
<dbReference type="KEGG" id="nga:Ngar_c20230"/>
<dbReference type="Pfam" id="PF00582">
    <property type="entry name" value="Usp"/>
    <property type="match status" value="1"/>
</dbReference>
<comment type="similarity">
    <text evidence="1">Belongs to the universal stress protein A family.</text>
</comment>
<dbReference type="RefSeq" id="WP_015019490.1">
    <property type="nucleotide sequence ID" value="NC_018719.1"/>
</dbReference>
<evidence type="ECO:0000259" key="2">
    <source>
        <dbReference type="Pfam" id="PF00582"/>
    </source>
</evidence>
<dbReference type="CDD" id="cd00293">
    <property type="entry name" value="USP-like"/>
    <property type="match status" value="1"/>
</dbReference>
<evidence type="ECO:0000313" key="4">
    <source>
        <dbReference type="Proteomes" id="UP000008037"/>
    </source>
</evidence>
<feature type="domain" description="UspA" evidence="2">
    <location>
        <begin position="8"/>
        <end position="149"/>
    </location>
</feature>
<dbReference type="EMBL" id="CP002408">
    <property type="protein sequence ID" value="AFU58955.1"/>
    <property type="molecule type" value="Genomic_DNA"/>
</dbReference>
<dbReference type="STRING" id="1237085.Ngar_c20230"/>
<organism evidence="3 4">
    <name type="scientific">Nitrososphaera gargensis (strain Ga9.2)</name>
    <dbReference type="NCBI Taxonomy" id="1237085"/>
    <lineage>
        <taxon>Archaea</taxon>
        <taxon>Nitrososphaerota</taxon>
        <taxon>Nitrososphaeria</taxon>
        <taxon>Nitrososphaerales</taxon>
        <taxon>Nitrososphaeraceae</taxon>
        <taxon>Nitrososphaera</taxon>
    </lineage>
</organism>
<dbReference type="OrthoDB" id="105697at2157"/>
<dbReference type="PRINTS" id="PR01438">
    <property type="entry name" value="UNVRSLSTRESS"/>
</dbReference>
<gene>
    <name evidence="3" type="ordered locus">Ngar_c20230</name>
</gene>
<dbReference type="AlphaFoldDB" id="K0IGL5"/>
<proteinExistence type="inferred from homology"/>